<proteinExistence type="predicted"/>
<reference evidence="3" key="1">
    <citation type="journal article" date="2015" name="Nat. Genet.">
        <title>The genome and transcriptome of the zoonotic hookworm Ancylostoma ceylanicum identify infection-specific gene families.</title>
        <authorList>
            <person name="Schwarz E.M."/>
            <person name="Hu Y."/>
            <person name="Antoshechkin I."/>
            <person name="Miller M.M."/>
            <person name="Sternberg P.W."/>
            <person name="Aroian R.V."/>
        </authorList>
    </citation>
    <scope>NUCLEOTIDE SEQUENCE</scope>
    <source>
        <strain evidence="3">HY135</strain>
    </source>
</reference>
<feature type="region of interest" description="Disordered" evidence="1">
    <location>
        <begin position="1"/>
        <end position="20"/>
    </location>
</feature>
<evidence type="ECO:0000313" key="3">
    <source>
        <dbReference type="Proteomes" id="UP000024635"/>
    </source>
</evidence>
<keyword evidence="3" id="KW-1185">Reference proteome</keyword>
<protein>
    <submittedName>
        <fullName evidence="2">Uncharacterized protein</fullName>
    </submittedName>
</protein>
<dbReference type="AlphaFoldDB" id="A0A016T5L9"/>
<accession>A0A016T5L9</accession>
<name>A0A016T5L9_9BILA</name>
<evidence type="ECO:0000313" key="2">
    <source>
        <dbReference type="EMBL" id="EYB98273.1"/>
    </source>
</evidence>
<feature type="compositionally biased region" description="Basic and acidic residues" evidence="1">
    <location>
        <begin position="10"/>
        <end position="20"/>
    </location>
</feature>
<evidence type="ECO:0000256" key="1">
    <source>
        <dbReference type="SAM" id="MobiDB-lite"/>
    </source>
</evidence>
<organism evidence="2 3">
    <name type="scientific">Ancylostoma ceylanicum</name>
    <dbReference type="NCBI Taxonomy" id="53326"/>
    <lineage>
        <taxon>Eukaryota</taxon>
        <taxon>Metazoa</taxon>
        <taxon>Ecdysozoa</taxon>
        <taxon>Nematoda</taxon>
        <taxon>Chromadorea</taxon>
        <taxon>Rhabditida</taxon>
        <taxon>Rhabditina</taxon>
        <taxon>Rhabditomorpha</taxon>
        <taxon>Strongyloidea</taxon>
        <taxon>Ancylostomatidae</taxon>
        <taxon>Ancylostomatinae</taxon>
        <taxon>Ancylostoma</taxon>
    </lineage>
</organism>
<gene>
    <name evidence="2" type="primary">Acey_s0132.g1687</name>
    <name evidence="2" type="ORF">Y032_0132g1687</name>
</gene>
<comment type="caution">
    <text evidence="2">The sequence shown here is derived from an EMBL/GenBank/DDBJ whole genome shotgun (WGS) entry which is preliminary data.</text>
</comment>
<dbReference type="EMBL" id="JARK01001468">
    <property type="protein sequence ID" value="EYB98273.1"/>
    <property type="molecule type" value="Genomic_DNA"/>
</dbReference>
<dbReference type="Proteomes" id="UP000024635">
    <property type="component" value="Unassembled WGS sequence"/>
</dbReference>
<sequence>MLCAQTQKLGNDRKEQGSQRTELVDKNKVASLTKHLIWKLVGNVFVILGARIPEEGIGRKNSAEKCKIFVGIWMI</sequence>